<dbReference type="Pfam" id="PF04715">
    <property type="entry name" value="Anth_synt_I_N"/>
    <property type="match status" value="1"/>
</dbReference>
<accession>A0A194W4A4</accession>
<comment type="pathway">
    <text evidence="2">Cofactor biosynthesis; tetrahydrofolate biosynthesis; 4-aminobenzoate from chorismate: step 1/2.</text>
</comment>
<dbReference type="Pfam" id="PF00117">
    <property type="entry name" value="GATase"/>
    <property type="match status" value="1"/>
</dbReference>
<evidence type="ECO:0000256" key="7">
    <source>
        <dbReference type="ARBA" id="ARBA00022962"/>
    </source>
</evidence>
<protein>
    <recommendedName>
        <fullName evidence="4">aminodeoxychorismate synthase</fullName>
        <ecNumber evidence="4">2.6.1.85</ecNumber>
    </recommendedName>
    <alternativeName>
        <fullName evidence="8">Para-aminobenzoate synthase</fullName>
    </alternativeName>
    <alternativeName>
        <fullName evidence="9">p-aminobenzoic acid synthase</fullName>
    </alternativeName>
</protein>
<evidence type="ECO:0000256" key="9">
    <source>
        <dbReference type="ARBA" id="ARBA00031904"/>
    </source>
</evidence>
<dbReference type="Pfam" id="PF00425">
    <property type="entry name" value="Chorismate_bind"/>
    <property type="match status" value="1"/>
</dbReference>
<feature type="region of interest" description="Disordered" evidence="10">
    <location>
        <begin position="567"/>
        <end position="588"/>
    </location>
</feature>
<dbReference type="InterPro" id="IPR017926">
    <property type="entry name" value="GATASE"/>
</dbReference>
<reference evidence="14" key="1">
    <citation type="submission" date="2014-12" db="EMBL/GenBank/DDBJ databases">
        <title>Genome Sequence of Valsa Canker Pathogens Uncovers a Specific Adaption of Colonization on Woody Bark.</title>
        <authorList>
            <person name="Yin Z."/>
            <person name="Liu H."/>
            <person name="Gao X."/>
            <person name="Li Z."/>
            <person name="Song N."/>
            <person name="Ke X."/>
            <person name="Dai Q."/>
            <person name="Wu Y."/>
            <person name="Sun Y."/>
            <person name="Xu J.-R."/>
            <person name="Kang Z.K."/>
            <person name="Wang L."/>
            <person name="Huang L."/>
        </authorList>
    </citation>
    <scope>NUCLEOTIDE SEQUENCE [LARGE SCALE GENOMIC DNA]</scope>
    <source>
        <strain evidence="14">03-8</strain>
    </source>
</reference>
<feature type="compositionally biased region" description="Polar residues" evidence="10">
    <location>
        <begin position="567"/>
        <end position="576"/>
    </location>
</feature>
<dbReference type="GO" id="GO:0046656">
    <property type="term" value="P:folic acid biosynthetic process"/>
    <property type="evidence" value="ECO:0007669"/>
    <property type="project" value="UniProtKB-KW"/>
</dbReference>
<dbReference type="OrthoDB" id="64220at2759"/>
<evidence type="ECO:0000313" key="15">
    <source>
        <dbReference type="Proteomes" id="UP000078559"/>
    </source>
</evidence>
<dbReference type="PROSITE" id="PS51273">
    <property type="entry name" value="GATASE_TYPE_1"/>
    <property type="match status" value="1"/>
</dbReference>
<comment type="catalytic activity">
    <reaction evidence="1">
        <text>chorismate + L-glutamine = 4-amino-4-deoxychorismate + L-glutamate</text>
        <dbReference type="Rhea" id="RHEA:11672"/>
        <dbReference type="ChEBI" id="CHEBI:29748"/>
        <dbReference type="ChEBI" id="CHEBI:29985"/>
        <dbReference type="ChEBI" id="CHEBI:58359"/>
        <dbReference type="ChEBI" id="CHEBI:58406"/>
        <dbReference type="EC" id="2.6.1.85"/>
    </reaction>
</comment>
<evidence type="ECO:0000256" key="5">
    <source>
        <dbReference type="ARBA" id="ARBA00022679"/>
    </source>
</evidence>
<dbReference type="EMBL" id="CM003104">
    <property type="protein sequence ID" value="KUI71366.1"/>
    <property type="molecule type" value="Genomic_DNA"/>
</dbReference>
<dbReference type="CDD" id="cd01743">
    <property type="entry name" value="GATase1_Anthranilate_Synthase"/>
    <property type="match status" value="1"/>
</dbReference>
<keyword evidence="5" id="KW-0808">Transferase</keyword>
<dbReference type="InterPro" id="IPR029062">
    <property type="entry name" value="Class_I_gatase-like"/>
</dbReference>
<evidence type="ECO:0000256" key="2">
    <source>
        <dbReference type="ARBA" id="ARBA00005009"/>
    </source>
</evidence>
<dbReference type="PANTHER" id="PTHR11236">
    <property type="entry name" value="AMINOBENZOATE/ANTHRANILATE SYNTHASE"/>
    <property type="match status" value="1"/>
</dbReference>
<sequence>MGSVGDALPTPGPSPDRPKVLFIDAYDSFSNNITSLLTTLLDVDVFVLPIDAAIPKADFRRELSRYEAVVCGPGPGSPDNESDVGVMRWLWELEGDDMVPVLGVCLGFQSLVLACGGKVRRLRRGLHGMIRKIEHRSMHDALLPDNLFKGVKEFQATLYHSLCVDVRQDDVVDWEQKKWESPSGLPDVVPQAWVEEDREDGQGSERILMAVKHQRKPFWGLQYHPESVCTEEEGNKVIQNWFSLARQWNVEKGRTINKAAKDTLAKYAVRPSLLQQISHGDHETREEEDAWTRLTRSENESLYYQSKVIELPANGVEVPDIVEILGLTDTEHVILDSANANQPPPPTGVDVRGRFSIIALEVSTCLRFQHHTGDDFVTVVRAYGDSPFIRVPLCTGQTVWHVLAEFQESKRLSLGHISSPYAVADEDQVPFLGGFVGFVTYEQGLSDIGLTLPPHRGHKRPDVCLAWVTRSIVVDHQEGQLHVQDLEGDLRWLEVVAGRLKNALWQNERLSKRNGNAALNSPKIHPVIQKPDQAKYEAKVRLCQEYIAAGDSYELCLTDQTKITRTITSSGDGDQQTRSSKRRRTSTAVKQLSRHNTSWDLYRTLRTRNPAPFASYVRLGGATLISSSPERFLQYSRSGLCSMQPMKGTVKKSNEPGEGCATTLAEAEAILHVPKEEAENLMIVDLVRHDLHGICGPGRVTVPELLKVEEYQTVYQMITTVEGQLPQAEERSARSRYSGLDVLSASLPPGSMTGAPKKRSCEILQQIENGRERSLYSGVVGYMCVSGRGDWSVTIRSMFQWDDECRREDGEEGTEEKEVWHIGAGGAVTILSTPEGEREEMFVKLARPLSIFIENR</sequence>
<dbReference type="SUPFAM" id="SSF56322">
    <property type="entry name" value="ADC synthase"/>
    <property type="match status" value="1"/>
</dbReference>
<dbReference type="GO" id="GO:0046820">
    <property type="term" value="F:4-amino-4-deoxychorismate synthase activity"/>
    <property type="evidence" value="ECO:0007669"/>
    <property type="project" value="UniProtKB-EC"/>
</dbReference>
<evidence type="ECO:0000256" key="8">
    <source>
        <dbReference type="ARBA" id="ARBA00031329"/>
    </source>
</evidence>
<evidence type="ECO:0000256" key="1">
    <source>
        <dbReference type="ARBA" id="ARBA00001000"/>
    </source>
</evidence>
<keyword evidence="6" id="KW-0289">Folate biosynthesis</keyword>
<keyword evidence="15" id="KW-1185">Reference proteome</keyword>
<feature type="domain" description="Glutamine amidotransferase" evidence="11">
    <location>
        <begin position="22"/>
        <end position="241"/>
    </location>
</feature>
<dbReference type="SMR" id="A0A194W4A4"/>
<dbReference type="Gene3D" id="3.40.50.880">
    <property type="match status" value="1"/>
</dbReference>
<dbReference type="Proteomes" id="UP000078559">
    <property type="component" value="Chromosome 7"/>
</dbReference>
<evidence type="ECO:0000256" key="4">
    <source>
        <dbReference type="ARBA" id="ARBA00013139"/>
    </source>
</evidence>
<keyword evidence="7" id="KW-0315">Glutamine amidotransferase</keyword>
<evidence type="ECO:0000256" key="3">
    <source>
        <dbReference type="ARBA" id="ARBA00005970"/>
    </source>
</evidence>
<evidence type="ECO:0000259" key="11">
    <source>
        <dbReference type="Pfam" id="PF00117"/>
    </source>
</evidence>
<dbReference type="GO" id="GO:0046654">
    <property type="term" value="P:tetrahydrofolate biosynthetic process"/>
    <property type="evidence" value="ECO:0007669"/>
    <property type="project" value="UniProtKB-UniPathway"/>
</dbReference>
<dbReference type="GO" id="GO:0008153">
    <property type="term" value="P:4-aminobenzoate biosynthetic process"/>
    <property type="evidence" value="ECO:0007669"/>
    <property type="project" value="TreeGrafter"/>
</dbReference>
<evidence type="ECO:0000259" key="12">
    <source>
        <dbReference type="Pfam" id="PF00425"/>
    </source>
</evidence>
<evidence type="ECO:0000313" key="14">
    <source>
        <dbReference type="EMBL" id="KUI71366.1"/>
    </source>
</evidence>
<dbReference type="GO" id="GO:0000162">
    <property type="term" value="P:L-tryptophan biosynthetic process"/>
    <property type="evidence" value="ECO:0007669"/>
    <property type="project" value="TreeGrafter"/>
</dbReference>
<evidence type="ECO:0000256" key="6">
    <source>
        <dbReference type="ARBA" id="ARBA00022909"/>
    </source>
</evidence>
<gene>
    <name evidence="14" type="ORF">VM1G_06978</name>
</gene>
<dbReference type="SUPFAM" id="SSF52317">
    <property type="entry name" value="Class I glutamine amidotransferase-like"/>
    <property type="match status" value="1"/>
</dbReference>
<evidence type="ECO:0000256" key="10">
    <source>
        <dbReference type="SAM" id="MobiDB-lite"/>
    </source>
</evidence>
<feature type="domain" description="Anthranilate synthase component I N-terminal" evidence="13">
    <location>
        <begin position="328"/>
        <end position="483"/>
    </location>
</feature>
<organism evidence="14 15">
    <name type="scientific">Cytospora mali</name>
    <name type="common">Apple Valsa canker fungus</name>
    <name type="synonym">Valsa mali</name>
    <dbReference type="NCBI Taxonomy" id="578113"/>
    <lineage>
        <taxon>Eukaryota</taxon>
        <taxon>Fungi</taxon>
        <taxon>Dikarya</taxon>
        <taxon>Ascomycota</taxon>
        <taxon>Pezizomycotina</taxon>
        <taxon>Sordariomycetes</taxon>
        <taxon>Sordariomycetidae</taxon>
        <taxon>Diaporthales</taxon>
        <taxon>Cytosporaceae</taxon>
        <taxon>Cytospora</taxon>
    </lineage>
</organism>
<feature type="domain" description="Chorismate-utilising enzyme C-terminal" evidence="12">
    <location>
        <begin position="591"/>
        <end position="844"/>
    </location>
</feature>
<dbReference type="NCBIfam" id="TIGR01823">
    <property type="entry name" value="PabB-fungal"/>
    <property type="match status" value="1"/>
</dbReference>
<comment type="similarity">
    <text evidence="3">In the C-terminal section; belongs to the anthranilate synthase component I family.</text>
</comment>
<dbReference type="Gene3D" id="3.60.120.10">
    <property type="entry name" value="Anthranilate synthase"/>
    <property type="match status" value="1"/>
</dbReference>
<dbReference type="InterPro" id="IPR006221">
    <property type="entry name" value="TrpG/PapA_dom"/>
</dbReference>
<dbReference type="AlphaFoldDB" id="A0A194W4A4"/>
<proteinExistence type="inferred from homology"/>
<name>A0A194W4A4_CYTMA</name>
<dbReference type="InterPro" id="IPR015890">
    <property type="entry name" value="Chorismate_C"/>
</dbReference>
<dbReference type="InterPro" id="IPR006805">
    <property type="entry name" value="Anth_synth_I_N"/>
</dbReference>
<dbReference type="UniPathway" id="UPA00077">
    <property type="reaction ID" value="UER00149"/>
</dbReference>
<dbReference type="InterPro" id="IPR019999">
    <property type="entry name" value="Anth_synth_I-like"/>
</dbReference>
<dbReference type="GO" id="GO:0005737">
    <property type="term" value="C:cytoplasm"/>
    <property type="evidence" value="ECO:0007669"/>
    <property type="project" value="TreeGrafter"/>
</dbReference>
<dbReference type="InterPro" id="IPR010117">
    <property type="entry name" value="PabB_fungal"/>
</dbReference>
<dbReference type="PRINTS" id="PR00097">
    <property type="entry name" value="ANTSNTHASEII"/>
</dbReference>
<dbReference type="PANTHER" id="PTHR11236:SF18">
    <property type="entry name" value="AMINODEOXYCHORISMATE SYNTHASE"/>
    <property type="match status" value="1"/>
</dbReference>
<dbReference type="EC" id="2.6.1.85" evidence="4"/>
<evidence type="ECO:0000259" key="13">
    <source>
        <dbReference type="Pfam" id="PF04715"/>
    </source>
</evidence>
<dbReference type="InterPro" id="IPR005801">
    <property type="entry name" value="ADC_synthase"/>
</dbReference>